<proteinExistence type="predicted"/>
<sequence>MTLQQLHEELQIPIGSMHRVLAALTEDRYVTRSPTNRRYFLGPAAAELAGISSAGRGTLVTPPEPLRKAARESGESVFLTEPIGLQMVCVALVEARHPLRLFVQVGHEMPLHAAASARSILAYLPPEVVDTIFRERDLTAFTAGTLRTLDQVKDHLAQVRAQGYDVCENELDENVWAVAAPVFSSTAQVVSSVTLAAAGNRMRDPIQRTRATEIVLRAARDLSGELGYTGGFTTPEPAGGLVDAPAGGADGTADGTAAGTPASREPGRT</sequence>
<dbReference type="InterPro" id="IPR036390">
    <property type="entry name" value="WH_DNA-bd_sf"/>
</dbReference>
<gene>
    <name evidence="7" type="ORF">IW256_005912</name>
</gene>
<evidence type="ECO:0000259" key="5">
    <source>
        <dbReference type="PROSITE" id="PS51077"/>
    </source>
</evidence>
<keyword evidence="2 7" id="KW-0238">DNA-binding</keyword>
<feature type="domain" description="HTH iclR-type" evidence="5">
    <location>
        <begin position="1"/>
        <end position="43"/>
    </location>
</feature>
<dbReference type="Gene3D" id="1.10.10.10">
    <property type="entry name" value="Winged helix-like DNA-binding domain superfamily/Winged helix DNA-binding domain"/>
    <property type="match status" value="1"/>
</dbReference>
<keyword evidence="3" id="KW-0804">Transcription</keyword>
<dbReference type="Gene3D" id="3.30.450.40">
    <property type="match status" value="1"/>
</dbReference>
<dbReference type="PROSITE" id="PS51078">
    <property type="entry name" value="ICLR_ED"/>
    <property type="match status" value="1"/>
</dbReference>
<protein>
    <submittedName>
        <fullName evidence="7">DNA-binding IclR family transcriptional regulator</fullName>
    </submittedName>
</protein>
<evidence type="ECO:0000313" key="8">
    <source>
        <dbReference type="Proteomes" id="UP000614047"/>
    </source>
</evidence>
<evidence type="ECO:0000256" key="1">
    <source>
        <dbReference type="ARBA" id="ARBA00023015"/>
    </source>
</evidence>
<dbReference type="RefSeq" id="WP_231403981.1">
    <property type="nucleotide sequence ID" value="NZ_BAABES010000002.1"/>
</dbReference>
<evidence type="ECO:0000256" key="2">
    <source>
        <dbReference type="ARBA" id="ARBA00023125"/>
    </source>
</evidence>
<dbReference type="InterPro" id="IPR005471">
    <property type="entry name" value="Tscrpt_reg_IclR_N"/>
</dbReference>
<dbReference type="InterPro" id="IPR014757">
    <property type="entry name" value="Tscrpt_reg_IclR_C"/>
</dbReference>
<dbReference type="InterPro" id="IPR029016">
    <property type="entry name" value="GAF-like_dom_sf"/>
</dbReference>
<dbReference type="SUPFAM" id="SSF46785">
    <property type="entry name" value="Winged helix' DNA-binding domain"/>
    <property type="match status" value="1"/>
</dbReference>
<name>A0A931DIG8_9ACTN</name>
<dbReference type="GO" id="GO:0045892">
    <property type="term" value="P:negative regulation of DNA-templated transcription"/>
    <property type="evidence" value="ECO:0007669"/>
    <property type="project" value="TreeGrafter"/>
</dbReference>
<dbReference type="PROSITE" id="PS51077">
    <property type="entry name" value="HTH_ICLR"/>
    <property type="match status" value="1"/>
</dbReference>
<keyword evidence="1" id="KW-0805">Transcription regulation</keyword>
<reference evidence="7" key="1">
    <citation type="submission" date="2020-11" db="EMBL/GenBank/DDBJ databases">
        <title>Sequencing the genomes of 1000 actinobacteria strains.</title>
        <authorList>
            <person name="Klenk H.-P."/>
        </authorList>
    </citation>
    <scope>NUCLEOTIDE SEQUENCE</scope>
    <source>
        <strain evidence="7">DSM 43175</strain>
    </source>
</reference>
<evidence type="ECO:0000256" key="3">
    <source>
        <dbReference type="ARBA" id="ARBA00023163"/>
    </source>
</evidence>
<dbReference type="PANTHER" id="PTHR30136">
    <property type="entry name" value="HELIX-TURN-HELIX TRANSCRIPTIONAL REGULATOR, ICLR FAMILY"/>
    <property type="match status" value="1"/>
</dbReference>
<comment type="caution">
    <text evidence="7">The sequence shown here is derived from an EMBL/GenBank/DDBJ whole genome shotgun (WGS) entry which is preliminary data.</text>
</comment>
<evidence type="ECO:0000313" key="7">
    <source>
        <dbReference type="EMBL" id="MBG6091799.1"/>
    </source>
</evidence>
<dbReference type="PANTHER" id="PTHR30136:SF24">
    <property type="entry name" value="HTH-TYPE TRANSCRIPTIONAL REPRESSOR ALLR"/>
    <property type="match status" value="1"/>
</dbReference>
<dbReference type="InterPro" id="IPR050707">
    <property type="entry name" value="HTH_MetabolicPath_Reg"/>
</dbReference>
<feature type="region of interest" description="Disordered" evidence="4">
    <location>
        <begin position="233"/>
        <end position="269"/>
    </location>
</feature>
<evidence type="ECO:0000256" key="4">
    <source>
        <dbReference type="SAM" id="MobiDB-lite"/>
    </source>
</evidence>
<dbReference type="Proteomes" id="UP000614047">
    <property type="component" value="Unassembled WGS sequence"/>
</dbReference>
<dbReference type="SUPFAM" id="SSF55781">
    <property type="entry name" value="GAF domain-like"/>
    <property type="match status" value="1"/>
</dbReference>
<dbReference type="AlphaFoldDB" id="A0A931DIG8"/>
<dbReference type="EMBL" id="JADOUA010000001">
    <property type="protein sequence ID" value="MBG6091799.1"/>
    <property type="molecule type" value="Genomic_DNA"/>
</dbReference>
<dbReference type="Pfam" id="PF01614">
    <property type="entry name" value="IclR_C"/>
    <property type="match status" value="1"/>
</dbReference>
<feature type="compositionally biased region" description="Low complexity" evidence="4">
    <location>
        <begin position="243"/>
        <end position="262"/>
    </location>
</feature>
<dbReference type="InterPro" id="IPR036388">
    <property type="entry name" value="WH-like_DNA-bd_sf"/>
</dbReference>
<evidence type="ECO:0000259" key="6">
    <source>
        <dbReference type="PROSITE" id="PS51078"/>
    </source>
</evidence>
<feature type="domain" description="IclR-ED" evidence="6">
    <location>
        <begin position="44"/>
        <end position="228"/>
    </location>
</feature>
<dbReference type="GO" id="GO:0003700">
    <property type="term" value="F:DNA-binding transcription factor activity"/>
    <property type="evidence" value="ECO:0007669"/>
    <property type="project" value="TreeGrafter"/>
</dbReference>
<keyword evidence="8" id="KW-1185">Reference proteome</keyword>
<accession>A0A931DIG8</accession>
<organism evidence="7 8">
    <name type="scientific">Actinomadura viridis</name>
    <dbReference type="NCBI Taxonomy" id="58110"/>
    <lineage>
        <taxon>Bacteria</taxon>
        <taxon>Bacillati</taxon>
        <taxon>Actinomycetota</taxon>
        <taxon>Actinomycetes</taxon>
        <taxon>Streptosporangiales</taxon>
        <taxon>Thermomonosporaceae</taxon>
        <taxon>Actinomadura</taxon>
    </lineage>
</organism>
<dbReference type="GO" id="GO:0003677">
    <property type="term" value="F:DNA binding"/>
    <property type="evidence" value="ECO:0007669"/>
    <property type="project" value="UniProtKB-KW"/>
</dbReference>